<gene>
    <name evidence="4" type="ORF">BN1356_00735</name>
</gene>
<feature type="chain" id="PRO_5039690519" evidence="2">
    <location>
        <begin position="20"/>
        <end position="271"/>
    </location>
</feature>
<dbReference type="PROSITE" id="PS51257">
    <property type="entry name" value="PROKAR_LIPOPROTEIN"/>
    <property type="match status" value="1"/>
</dbReference>
<keyword evidence="2" id="KW-0732">Signal</keyword>
<dbReference type="InterPro" id="IPR046254">
    <property type="entry name" value="DUF6287"/>
</dbReference>
<feature type="domain" description="DUF6287" evidence="3">
    <location>
        <begin position="73"/>
        <end position="103"/>
    </location>
</feature>
<name>A0A0E3WEV7_9STRE</name>
<evidence type="ECO:0000259" key="3">
    <source>
        <dbReference type="Pfam" id="PF19804"/>
    </source>
</evidence>
<dbReference type="OrthoDB" id="2136578at2"/>
<protein>
    <submittedName>
        <fullName evidence="4">Translation initiation factor 1</fullName>
    </submittedName>
</protein>
<dbReference type="AlphaFoldDB" id="A0A0E3WEV7"/>
<proteinExistence type="predicted"/>
<dbReference type="Proteomes" id="UP000198604">
    <property type="component" value="Unassembled WGS sequence"/>
</dbReference>
<feature type="compositionally biased region" description="Low complexity" evidence="1">
    <location>
        <begin position="24"/>
        <end position="50"/>
    </location>
</feature>
<keyword evidence="4" id="KW-0648">Protein biosynthesis</keyword>
<dbReference type="Pfam" id="PF19804">
    <property type="entry name" value="DUF6287"/>
    <property type="match status" value="1"/>
</dbReference>
<dbReference type="STRING" id="1608583.BN1356_00735"/>
<reference evidence="5" key="1">
    <citation type="submission" date="2015-03" db="EMBL/GenBank/DDBJ databases">
        <authorList>
            <person name="Urmite Genomes"/>
        </authorList>
    </citation>
    <scope>NUCLEOTIDE SEQUENCE [LARGE SCALE GENOMIC DNA]</scope>
    <source>
        <strain evidence="5">FF10</strain>
    </source>
</reference>
<evidence type="ECO:0000256" key="2">
    <source>
        <dbReference type="SAM" id="SignalP"/>
    </source>
</evidence>
<feature type="region of interest" description="Disordered" evidence="1">
    <location>
        <begin position="24"/>
        <end position="64"/>
    </location>
</feature>
<dbReference type="GO" id="GO:0003743">
    <property type="term" value="F:translation initiation factor activity"/>
    <property type="evidence" value="ECO:0007669"/>
    <property type="project" value="UniProtKB-KW"/>
</dbReference>
<evidence type="ECO:0000256" key="1">
    <source>
        <dbReference type="SAM" id="MobiDB-lite"/>
    </source>
</evidence>
<organism evidence="4 5">
    <name type="scientific">Streptococcus varani</name>
    <dbReference type="NCBI Taxonomy" id="1608583"/>
    <lineage>
        <taxon>Bacteria</taxon>
        <taxon>Bacillati</taxon>
        <taxon>Bacillota</taxon>
        <taxon>Bacilli</taxon>
        <taxon>Lactobacillales</taxon>
        <taxon>Streptococcaceae</taxon>
        <taxon>Streptococcus</taxon>
    </lineage>
</organism>
<evidence type="ECO:0000313" key="5">
    <source>
        <dbReference type="Proteomes" id="UP000198604"/>
    </source>
</evidence>
<sequence length="271" mass="29298" precursor="true">MKKVSFLACSLLLASLLTACGKKAETNSTSQTQKTTQTSEISKSSSSTSSTREEVTTQEATTEEVVQSPNFAKMNLEEISKGDFSSVIGRWENKEGNSLTFNSLGLVGDSTIQGHSILVDGALEINVSSTIGTGGFALVFIPSGTSIPNKHFSTGTDTSDINRDRMFGTQSVAEKVDDLNMYYRLVSRTAGSSDNPLTNIDTGVALESGQSTIDYANAILGPLNWQLIESNYNRTESIPFELLRGDNGALYRVYRNGVILSQTKDLIVYMP</sequence>
<feature type="signal peptide" evidence="2">
    <location>
        <begin position="1"/>
        <end position="19"/>
    </location>
</feature>
<keyword evidence="4" id="KW-0396">Initiation factor</keyword>
<dbReference type="RefSeq" id="WP_093650070.1">
    <property type="nucleotide sequence ID" value="NZ_CTEN01000002.1"/>
</dbReference>
<dbReference type="EMBL" id="CTEN01000002">
    <property type="protein sequence ID" value="CQR24387.1"/>
    <property type="molecule type" value="Genomic_DNA"/>
</dbReference>
<keyword evidence="5" id="KW-1185">Reference proteome</keyword>
<evidence type="ECO:0000313" key="4">
    <source>
        <dbReference type="EMBL" id="CQR24387.1"/>
    </source>
</evidence>
<accession>A0A0E3WEV7</accession>